<evidence type="ECO:0000313" key="1">
    <source>
        <dbReference type="EMBL" id="KAJ7549706.1"/>
    </source>
</evidence>
<comment type="caution">
    <text evidence="1">The sequence shown here is derived from an EMBL/GenBank/DDBJ whole genome shotgun (WGS) entry which is preliminary data.</text>
</comment>
<gene>
    <name evidence="1" type="ORF">O6H91_07G064000</name>
</gene>
<evidence type="ECO:0000313" key="2">
    <source>
        <dbReference type="Proteomes" id="UP001162992"/>
    </source>
</evidence>
<name>A0ACC2D618_DIPCM</name>
<keyword evidence="2" id="KW-1185">Reference proteome</keyword>
<sequence length="177" mass="20016">MATLNWSCHDSQSLNSTARLVNSSTKQRSSDQLPESSSHRPALERCLSRLPGRTPVLPRRVIKLRLEESQQLRNYSTESLQPYEDVKLPSSAVDDAMRGEQQLISKRIPSRSQTYHHETVAALNSYFLRIVSSRIATRQLCTRCKNLSFIEVNTCSARLSRVDSGLSYIMCALFIGI</sequence>
<dbReference type="EMBL" id="CM055098">
    <property type="protein sequence ID" value="KAJ7549706.1"/>
    <property type="molecule type" value="Genomic_DNA"/>
</dbReference>
<accession>A0ACC2D618</accession>
<protein>
    <submittedName>
        <fullName evidence="1">Uncharacterized protein</fullName>
    </submittedName>
</protein>
<dbReference type="Proteomes" id="UP001162992">
    <property type="component" value="Chromosome 7"/>
</dbReference>
<reference evidence="2" key="1">
    <citation type="journal article" date="2024" name="Proc. Natl. Acad. Sci. U.S.A.">
        <title>Extraordinary preservation of gene collinearity over three hundred million years revealed in homosporous lycophytes.</title>
        <authorList>
            <person name="Li C."/>
            <person name="Wickell D."/>
            <person name="Kuo L.Y."/>
            <person name="Chen X."/>
            <person name="Nie B."/>
            <person name="Liao X."/>
            <person name="Peng D."/>
            <person name="Ji J."/>
            <person name="Jenkins J."/>
            <person name="Williams M."/>
            <person name="Shu S."/>
            <person name="Plott C."/>
            <person name="Barry K."/>
            <person name="Rajasekar S."/>
            <person name="Grimwood J."/>
            <person name="Han X."/>
            <person name="Sun S."/>
            <person name="Hou Z."/>
            <person name="He W."/>
            <person name="Dai G."/>
            <person name="Sun C."/>
            <person name="Schmutz J."/>
            <person name="Leebens-Mack J.H."/>
            <person name="Li F.W."/>
            <person name="Wang L."/>
        </authorList>
    </citation>
    <scope>NUCLEOTIDE SEQUENCE [LARGE SCALE GENOMIC DNA]</scope>
    <source>
        <strain evidence="2">cv. PW_Plant_1</strain>
    </source>
</reference>
<proteinExistence type="predicted"/>
<organism evidence="1 2">
    <name type="scientific">Diphasiastrum complanatum</name>
    <name type="common">Issler's clubmoss</name>
    <name type="synonym">Lycopodium complanatum</name>
    <dbReference type="NCBI Taxonomy" id="34168"/>
    <lineage>
        <taxon>Eukaryota</taxon>
        <taxon>Viridiplantae</taxon>
        <taxon>Streptophyta</taxon>
        <taxon>Embryophyta</taxon>
        <taxon>Tracheophyta</taxon>
        <taxon>Lycopodiopsida</taxon>
        <taxon>Lycopodiales</taxon>
        <taxon>Lycopodiaceae</taxon>
        <taxon>Lycopodioideae</taxon>
        <taxon>Diphasiastrum</taxon>
    </lineage>
</organism>